<feature type="domain" description="FecR N-terminal" evidence="3">
    <location>
        <begin position="16"/>
        <end position="57"/>
    </location>
</feature>
<name>A0A2D2B2Z9_9CAUL</name>
<dbReference type="OrthoDB" id="7185479at2"/>
<evidence type="ECO:0000256" key="1">
    <source>
        <dbReference type="SAM" id="Phobius"/>
    </source>
</evidence>
<feature type="transmembrane region" description="Helical" evidence="1">
    <location>
        <begin position="86"/>
        <end position="106"/>
    </location>
</feature>
<dbReference type="PIRSF" id="PIRSF018266">
    <property type="entry name" value="FecR"/>
    <property type="match status" value="1"/>
</dbReference>
<evidence type="ECO:0000313" key="5">
    <source>
        <dbReference type="Proteomes" id="UP000228945"/>
    </source>
</evidence>
<accession>A0A2D2B2Z9</accession>
<dbReference type="InterPro" id="IPR012373">
    <property type="entry name" value="Ferrdict_sens_TM"/>
</dbReference>
<dbReference type="GO" id="GO:0016989">
    <property type="term" value="F:sigma factor antagonist activity"/>
    <property type="evidence" value="ECO:0007669"/>
    <property type="project" value="TreeGrafter"/>
</dbReference>
<dbReference type="Pfam" id="PF16220">
    <property type="entry name" value="DUF4880"/>
    <property type="match status" value="1"/>
</dbReference>
<keyword evidence="1" id="KW-1133">Transmembrane helix</keyword>
<dbReference type="EMBL" id="CP024201">
    <property type="protein sequence ID" value="ATQ44622.1"/>
    <property type="molecule type" value="Genomic_DNA"/>
</dbReference>
<dbReference type="PANTHER" id="PTHR30273:SF2">
    <property type="entry name" value="PROTEIN FECR"/>
    <property type="match status" value="1"/>
</dbReference>
<dbReference type="Proteomes" id="UP000228945">
    <property type="component" value="Chromosome"/>
</dbReference>
<dbReference type="PANTHER" id="PTHR30273">
    <property type="entry name" value="PERIPLASMIC SIGNAL SENSOR AND SIGMA FACTOR ACTIVATOR FECR-RELATED"/>
    <property type="match status" value="1"/>
</dbReference>
<feature type="domain" description="FecR protein" evidence="2">
    <location>
        <begin position="117"/>
        <end position="209"/>
    </location>
</feature>
<evidence type="ECO:0000313" key="4">
    <source>
        <dbReference type="EMBL" id="ATQ44622.1"/>
    </source>
</evidence>
<organism evidence="4 5">
    <name type="scientific">Caulobacter mirabilis</name>
    <dbReference type="NCBI Taxonomy" id="69666"/>
    <lineage>
        <taxon>Bacteria</taxon>
        <taxon>Pseudomonadati</taxon>
        <taxon>Pseudomonadota</taxon>
        <taxon>Alphaproteobacteria</taxon>
        <taxon>Caulobacterales</taxon>
        <taxon>Caulobacteraceae</taxon>
        <taxon>Caulobacter</taxon>
    </lineage>
</organism>
<dbReference type="InterPro" id="IPR006860">
    <property type="entry name" value="FecR"/>
</dbReference>
<keyword evidence="1" id="KW-0812">Transmembrane</keyword>
<keyword evidence="1" id="KW-0472">Membrane</keyword>
<proteinExistence type="predicted"/>
<dbReference type="AlphaFoldDB" id="A0A2D2B2Z9"/>
<sequence>MKVEAEGRADPDIVAQAAAWVVELDGDEVSPEVVAACEAWCQKHPLHRRTLERMRALDGRFDSLDGRARRVLQDVAAPARRRKRGVGAVAAAGLVGVLVVGGWLGLQSRTFRALSPQYETARGEQRTIALGDGSTLVLDTASAASVALTADRRRVELFHGQVFAQVAPDRDAPFVVRTASGQVTALGTAFIVREQDGATFVTVVESRVRACRRALLAKPACLELGPGEQARLGRDGVSRLAAVDGREASAWTTGWLEADDQPVVEVLDALNRYRAHPVDFDRKALSGVRVTGSYPLKDTDRALEAIAGSTGLRISRNGDAAVLRPAG</sequence>
<protein>
    <submittedName>
        <fullName evidence="4">Iron dicitrate transport regulator FecR</fullName>
    </submittedName>
</protein>
<dbReference type="KEGG" id="cmb:CSW64_20640"/>
<dbReference type="Gene3D" id="2.60.120.1440">
    <property type="match status" value="1"/>
</dbReference>
<keyword evidence="5" id="KW-1185">Reference proteome</keyword>
<gene>
    <name evidence="4" type="ORF">CSW64_20640</name>
</gene>
<evidence type="ECO:0000259" key="3">
    <source>
        <dbReference type="Pfam" id="PF16220"/>
    </source>
</evidence>
<dbReference type="Gene3D" id="3.55.50.30">
    <property type="match status" value="1"/>
</dbReference>
<dbReference type="Pfam" id="PF04773">
    <property type="entry name" value="FecR"/>
    <property type="match status" value="1"/>
</dbReference>
<dbReference type="InterPro" id="IPR032623">
    <property type="entry name" value="FecR_N"/>
</dbReference>
<evidence type="ECO:0000259" key="2">
    <source>
        <dbReference type="Pfam" id="PF04773"/>
    </source>
</evidence>
<dbReference type="RefSeq" id="WP_099623870.1">
    <property type="nucleotide sequence ID" value="NZ_CP024201.1"/>
</dbReference>
<reference evidence="4 5" key="1">
    <citation type="submission" date="2017-10" db="EMBL/GenBank/DDBJ databases">
        <title>Genome sequence of Caulobacter mirabilis FWC38.</title>
        <authorList>
            <person name="Fiebig A."/>
            <person name="Crosson S."/>
        </authorList>
    </citation>
    <scope>NUCLEOTIDE SEQUENCE [LARGE SCALE GENOMIC DNA]</scope>
    <source>
        <strain evidence="4 5">FWC 38</strain>
    </source>
</reference>